<dbReference type="EMBL" id="DUMN01000571">
    <property type="protein sequence ID" value="HHV69891.1"/>
    <property type="molecule type" value="Genomic_DNA"/>
</dbReference>
<evidence type="ECO:0000313" key="9">
    <source>
        <dbReference type="Proteomes" id="UP000551563"/>
    </source>
</evidence>
<dbReference type="Proteomes" id="UP000551563">
    <property type="component" value="Unassembled WGS sequence"/>
</dbReference>
<reference evidence="8 9" key="1">
    <citation type="journal article" date="2020" name="Biotechnol. Biofuels">
        <title>New insights from the biogas microbiome by comprehensive genome-resolved metagenomics of nearly 1600 species originating from multiple anaerobic digesters.</title>
        <authorList>
            <person name="Campanaro S."/>
            <person name="Treu L."/>
            <person name="Rodriguez-R L.M."/>
            <person name="Kovalovszki A."/>
            <person name="Ziels R.M."/>
            <person name="Maus I."/>
            <person name="Zhu X."/>
            <person name="Kougias P.G."/>
            <person name="Basile A."/>
            <person name="Luo G."/>
            <person name="Schluter A."/>
            <person name="Konstantinidis K.T."/>
            <person name="Angelidaki I."/>
        </authorList>
    </citation>
    <scope>NUCLEOTIDE SEQUENCE [LARGE SCALE GENOMIC DNA]</scope>
    <source>
        <strain evidence="8">AS04akNAM_66</strain>
    </source>
</reference>
<dbReference type="SMART" id="SM01150">
    <property type="entry name" value="DUF1338"/>
    <property type="match status" value="1"/>
</dbReference>
<dbReference type="GO" id="GO:0051213">
    <property type="term" value="F:dioxygenase activity"/>
    <property type="evidence" value="ECO:0007669"/>
    <property type="project" value="UniProtKB-KW"/>
</dbReference>
<comment type="cofactor">
    <cofactor evidence="1">
        <name>Fe(2+)</name>
        <dbReference type="ChEBI" id="CHEBI:29033"/>
    </cofactor>
</comment>
<evidence type="ECO:0000313" key="8">
    <source>
        <dbReference type="EMBL" id="HHV69891.1"/>
    </source>
</evidence>
<gene>
    <name evidence="8" type="ORF">GXX48_19990</name>
</gene>
<evidence type="ECO:0000256" key="1">
    <source>
        <dbReference type="ARBA" id="ARBA00001954"/>
    </source>
</evidence>
<dbReference type="Pfam" id="PF07063">
    <property type="entry name" value="HGLS"/>
    <property type="match status" value="1"/>
</dbReference>
<name>A0A7V6U1B1_9HYPH</name>
<comment type="caution">
    <text evidence="8">The sequence shown here is derived from an EMBL/GenBank/DDBJ whole genome shotgun (WGS) entry which is preliminary data.</text>
</comment>
<evidence type="ECO:0000256" key="2">
    <source>
        <dbReference type="ARBA" id="ARBA00022964"/>
    </source>
</evidence>
<keyword evidence="2" id="KW-0223">Dioxygenase</keyword>
<dbReference type="Gene3D" id="3.10.180.50">
    <property type="match status" value="1"/>
</dbReference>
<feature type="non-terminal residue" evidence="8">
    <location>
        <position position="1"/>
    </location>
</feature>
<evidence type="ECO:0000256" key="7">
    <source>
        <dbReference type="ARBA" id="ARBA00035045"/>
    </source>
</evidence>
<evidence type="ECO:0000256" key="3">
    <source>
        <dbReference type="ARBA" id="ARBA00023002"/>
    </source>
</evidence>
<comment type="similarity">
    <text evidence="5">Belongs to the 2-oxoadipate dioxygenase/decarboxylase family.</text>
</comment>
<evidence type="ECO:0000256" key="4">
    <source>
        <dbReference type="ARBA" id="ARBA00023004"/>
    </source>
</evidence>
<evidence type="ECO:0000256" key="6">
    <source>
        <dbReference type="ARBA" id="ARBA00035023"/>
    </source>
</evidence>
<dbReference type="EC" id="1.13.11.93" evidence="6"/>
<keyword evidence="3" id="KW-0560">Oxidoreductase</keyword>
<organism evidence="8 9">
    <name type="scientific">Brucella intermedia</name>
    <dbReference type="NCBI Taxonomy" id="94625"/>
    <lineage>
        <taxon>Bacteria</taxon>
        <taxon>Pseudomonadati</taxon>
        <taxon>Pseudomonadota</taxon>
        <taxon>Alphaproteobacteria</taxon>
        <taxon>Hyphomicrobiales</taxon>
        <taxon>Brucellaceae</taxon>
        <taxon>Brucella/Ochrobactrum group</taxon>
        <taxon>Brucella</taxon>
    </lineage>
</organism>
<dbReference type="InterPro" id="IPR009770">
    <property type="entry name" value="HGLS"/>
</dbReference>
<keyword evidence="4" id="KW-0408">Iron</keyword>
<sequence length="166" mass="18082">PLPRSALETLDMFGDHGAVPFERAAAVLPLCVGAFGRHHTLCTLDDYEILLAESAEAAWIATEGNAFNHATDRVQDVVGLAERLRAEGKPIKSDVEFSSSGRVRQTALRADSVERLFLRDDGVVARTVPGSFYEFISRDVDAQTGQIDLTFDSRNAQGIFAMTRAA</sequence>
<protein>
    <recommendedName>
        <fullName evidence="6">2-oxoadipate dioxygenase/decarboxylase</fullName>
        <ecNumber evidence="6">1.13.11.93</ecNumber>
    </recommendedName>
    <alternativeName>
        <fullName evidence="7">2-hydroxyglutarate synthase</fullName>
    </alternativeName>
</protein>
<evidence type="ECO:0000256" key="5">
    <source>
        <dbReference type="ARBA" id="ARBA00035013"/>
    </source>
</evidence>
<proteinExistence type="inferred from homology"/>
<dbReference type="AlphaFoldDB" id="A0A7V6U1B1"/>
<accession>A0A7V6U1B1</accession>